<evidence type="ECO:0000256" key="5">
    <source>
        <dbReference type="ARBA" id="ARBA00022989"/>
    </source>
</evidence>
<dbReference type="SUPFAM" id="SSF52540">
    <property type="entry name" value="P-loop containing nucleoside triphosphate hydrolases"/>
    <property type="match status" value="1"/>
</dbReference>
<dbReference type="InterPro" id="IPR003439">
    <property type="entry name" value="ABC_transporter-like_ATP-bd"/>
</dbReference>
<feature type="transmembrane region" description="Helical" evidence="7">
    <location>
        <begin position="283"/>
        <end position="306"/>
    </location>
</feature>
<organism evidence="10 11">
    <name type="scientific">Sphaerisporangium aureirubrum</name>
    <dbReference type="NCBI Taxonomy" id="1544736"/>
    <lineage>
        <taxon>Bacteria</taxon>
        <taxon>Bacillati</taxon>
        <taxon>Actinomycetota</taxon>
        <taxon>Actinomycetes</taxon>
        <taxon>Streptosporangiales</taxon>
        <taxon>Streptosporangiaceae</taxon>
        <taxon>Sphaerisporangium</taxon>
    </lineage>
</organism>
<keyword evidence="3" id="KW-0547">Nucleotide-binding</keyword>
<feature type="domain" description="ABC transmembrane type-1" evidence="9">
    <location>
        <begin position="134"/>
        <end position="304"/>
    </location>
</feature>
<evidence type="ECO:0000256" key="6">
    <source>
        <dbReference type="ARBA" id="ARBA00023136"/>
    </source>
</evidence>
<dbReference type="PANTHER" id="PTHR43394">
    <property type="entry name" value="ATP-DEPENDENT PERMEASE MDL1, MITOCHONDRIAL"/>
    <property type="match status" value="1"/>
</dbReference>
<dbReference type="InterPro" id="IPR039421">
    <property type="entry name" value="Type_1_exporter"/>
</dbReference>
<dbReference type="SUPFAM" id="SSF90123">
    <property type="entry name" value="ABC transporter transmembrane region"/>
    <property type="match status" value="1"/>
</dbReference>
<dbReference type="PANTHER" id="PTHR43394:SF1">
    <property type="entry name" value="ATP-BINDING CASSETTE SUB-FAMILY B MEMBER 10, MITOCHONDRIAL"/>
    <property type="match status" value="1"/>
</dbReference>
<dbReference type="InterPro" id="IPR027417">
    <property type="entry name" value="P-loop_NTPase"/>
</dbReference>
<keyword evidence="5 7" id="KW-1133">Transmembrane helix</keyword>
<evidence type="ECO:0000313" key="11">
    <source>
        <dbReference type="Proteomes" id="UP001596137"/>
    </source>
</evidence>
<dbReference type="Gene3D" id="3.40.50.300">
    <property type="entry name" value="P-loop containing nucleotide triphosphate hydrolases"/>
    <property type="match status" value="1"/>
</dbReference>
<evidence type="ECO:0000256" key="7">
    <source>
        <dbReference type="SAM" id="Phobius"/>
    </source>
</evidence>
<reference evidence="11" key="1">
    <citation type="journal article" date="2019" name="Int. J. Syst. Evol. Microbiol.">
        <title>The Global Catalogue of Microorganisms (GCM) 10K type strain sequencing project: providing services to taxonomists for standard genome sequencing and annotation.</title>
        <authorList>
            <consortium name="The Broad Institute Genomics Platform"/>
            <consortium name="The Broad Institute Genome Sequencing Center for Infectious Disease"/>
            <person name="Wu L."/>
            <person name="Ma J."/>
        </authorList>
    </citation>
    <scope>NUCLEOTIDE SEQUENCE [LARGE SCALE GENOMIC DNA]</scope>
    <source>
        <strain evidence="11">JCM 30346</strain>
    </source>
</reference>
<dbReference type="InterPro" id="IPR036640">
    <property type="entry name" value="ABC1_TM_sf"/>
</dbReference>
<evidence type="ECO:0000256" key="4">
    <source>
        <dbReference type="ARBA" id="ARBA00022840"/>
    </source>
</evidence>
<comment type="subcellular location">
    <subcellularLocation>
        <location evidence="1">Cell membrane</location>
        <topology evidence="1">Multi-pass membrane protein</topology>
    </subcellularLocation>
</comment>
<evidence type="ECO:0000313" key="10">
    <source>
        <dbReference type="EMBL" id="MFC6082759.1"/>
    </source>
</evidence>
<gene>
    <name evidence="10" type="ORF">ACFP1K_16435</name>
</gene>
<dbReference type="EMBL" id="JBHSRF010000020">
    <property type="protein sequence ID" value="MFC6082759.1"/>
    <property type="molecule type" value="Genomic_DNA"/>
</dbReference>
<evidence type="ECO:0000256" key="2">
    <source>
        <dbReference type="ARBA" id="ARBA00022692"/>
    </source>
</evidence>
<dbReference type="CDD" id="cd03228">
    <property type="entry name" value="ABCC_MRP_Like"/>
    <property type="match status" value="1"/>
</dbReference>
<proteinExistence type="predicted"/>
<dbReference type="GO" id="GO:0005524">
    <property type="term" value="F:ATP binding"/>
    <property type="evidence" value="ECO:0007669"/>
    <property type="project" value="UniProtKB-KW"/>
</dbReference>
<dbReference type="Pfam" id="PF00005">
    <property type="entry name" value="ABC_tran"/>
    <property type="match status" value="1"/>
</dbReference>
<dbReference type="InterPro" id="IPR011527">
    <property type="entry name" value="ABC1_TM_dom"/>
</dbReference>
<sequence>MRDTFRAFATTIGFGFRAAPWHAAFQIVTEIALGLVGPFTGYSMKLLLDAVQAKDLDLALVGGTVLSVTIAVLLVAMYYNAHCIFTVIERTQALADRKLMTLIGGIDSLAHHERPEYLDQIYRLREERESLAEMTNASAGFVAALVSFAATSVLLAQVHPALLSLALVAGISMWISSKANDIRVEAQEETSEPERLRRHMYDIGTTAGAGKELRIFGLTKEIVRRHHETSDLVLSARNEADWRAARLKSIDALINAAAFVGAIALVLMLALSGRATIGDVGLVVTLAVEMGMVVAGTVGYGGDFLWTLKQARRFIWLEQYAKSAVKATADPMPAPKRLGHGIDLDAVTFHYPGTERPILENVSAHLPAGAVVALVGENGAGKTTLVKLLCDFYQPDGGQILVDGEDLARIPTRQWHQRVSTAFQDYAQFEFQARETVGVAVTAKIDDDGALNGALARADATSIVEALPQGLDSQLGTTWSEGVDLSGGQWQKLALARGLLREDPLLVVFDEPTAALDPQTEHALFERFAAAARAGHDQGTVTLLVSHRFSTVRMADLIIVLENGRIREIGDHQQLIDRGDLYAELYELQSRAYR</sequence>
<dbReference type="SMART" id="SM00382">
    <property type="entry name" value="AAA"/>
    <property type="match status" value="1"/>
</dbReference>
<feature type="transmembrane region" description="Helical" evidence="7">
    <location>
        <begin position="59"/>
        <end position="81"/>
    </location>
</feature>
<dbReference type="InterPro" id="IPR017871">
    <property type="entry name" value="ABC_transporter-like_CS"/>
</dbReference>
<evidence type="ECO:0000256" key="3">
    <source>
        <dbReference type="ARBA" id="ARBA00022741"/>
    </source>
</evidence>
<evidence type="ECO:0000259" key="8">
    <source>
        <dbReference type="PROSITE" id="PS50893"/>
    </source>
</evidence>
<evidence type="ECO:0000256" key="1">
    <source>
        <dbReference type="ARBA" id="ARBA00004651"/>
    </source>
</evidence>
<dbReference type="PROSITE" id="PS50929">
    <property type="entry name" value="ABC_TM1F"/>
    <property type="match status" value="1"/>
</dbReference>
<feature type="domain" description="ABC transporter" evidence="8">
    <location>
        <begin position="342"/>
        <end position="588"/>
    </location>
</feature>
<dbReference type="Gene3D" id="1.20.1560.10">
    <property type="entry name" value="ABC transporter type 1, transmembrane domain"/>
    <property type="match status" value="1"/>
</dbReference>
<dbReference type="RefSeq" id="WP_380753513.1">
    <property type="nucleotide sequence ID" value="NZ_JBHSRF010000020.1"/>
</dbReference>
<keyword evidence="6 7" id="KW-0472">Membrane</keyword>
<keyword evidence="11" id="KW-1185">Reference proteome</keyword>
<accession>A0ABW1NHB3</accession>
<dbReference type="PROSITE" id="PS00211">
    <property type="entry name" value="ABC_TRANSPORTER_1"/>
    <property type="match status" value="1"/>
</dbReference>
<dbReference type="PROSITE" id="PS50893">
    <property type="entry name" value="ABC_TRANSPORTER_2"/>
    <property type="match status" value="1"/>
</dbReference>
<keyword evidence="2 7" id="KW-0812">Transmembrane</keyword>
<evidence type="ECO:0000259" key="9">
    <source>
        <dbReference type="PROSITE" id="PS50929"/>
    </source>
</evidence>
<comment type="caution">
    <text evidence="10">The sequence shown here is derived from an EMBL/GenBank/DDBJ whole genome shotgun (WGS) entry which is preliminary data.</text>
</comment>
<feature type="transmembrane region" description="Helical" evidence="7">
    <location>
        <begin position="21"/>
        <end position="39"/>
    </location>
</feature>
<keyword evidence="4 10" id="KW-0067">ATP-binding</keyword>
<dbReference type="InterPro" id="IPR003593">
    <property type="entry name" value="AAA+_ATPase"/>
</dbReference>
<dbReference type="Proteomes" id="UP001596137">
    <property type="component" value="Unassembled WGS sequence"/>
</dbReference>
<protein>
    <submittedName>
        <fullName evidence="10">ABC transporter ATP-binding protein</fullName>
    </submittedName>
</protein>
<name>A0ABW1NHB3_9ACTN</name>
<feature type="transmembrane region" description="Helical" evidence="7">
    <location>
        <begin position="252"/>
        <end position="271"/>
    </location>
</feature>